<dbReference type="Proteomes" id="UP000219813">
    <property type="component" value="Chromosome 8"/>
</dbReference>
<feature type="coiled-coil region" evidence="1">
    <location>
        <begin position="648"/>
        <end position="682"/>
    </location>
</feature>
<name>A0A1D3PBG6_PLAMA</name>
<evidence type="ECO:0000313" key="5">
    <source>
        <dbReference type="Proteomes" id="UP000219813"/>
    </source>
</evidence>
<feature type="coiled-coil region" evidence="1">
    <location>
        <begin position="1309"/>
        <end position="1346"/>
    </location>
</feature>
<feature type="chain" id="PRO_5008919155" evidence="3">
    <location>
        <begin position="22"/>
        <end position="2731"/>
    </location>
</feature>
<feature type="coiled-coil region" evidence="1">
    <location>
        <begin position="1370"/>
        <end position="1444"/>
    </location>
</feature>
<evidence type="ECO:0000313" key="4">
    <source>
        <dbReference type="EMBL" id="SCN12455.1"/>
    </source>
</evidence>
<accession>A0A1D3PBG6</accession>
<dbReference type="KEGG" id="pmal:PMUG01_08058500"/>
<dbReference type="OMA" id="VINQAEN"/>
<dbReference type="EMBL" id="LT594629">
    <property type="protein sequence ID" value="SCN12455.1"/>
    <property type="molecule type" value="Genomic_DNA"/>
</dbReference>
<feature type="signal peptide" evidence="3">
    <location>
        <begin position="1"/>
        <end position="21"/>
    </location>
</feature>
<sequence length="2731" mass="320017">MEKNILWVIIYNILFILFVSSKEKNRKISSKLKDRLTLLPLQSNIKEKTEFAYNNKEENLKSINYSNEKENNKNSYNEINVDSLQKPYLRNNASLVTLKNYISTKTPLYYAQTEKNNLYTRGRVDNETVRVNDNLSTVLNSFVQNKSTNTDAYDTLDYIDFTDERGNIFSTLYPYYSLMYYFYEIKNFTWIYPNIYFKYEDMVNKRVNSLFKEIQRTVNNCKSQKEYLIKLYNTLLNPRKEKLVINTYALKHNEFQRKLDSYRKCFSDKSKHIMNQIINIKSDTFILLSNINCNKYCEASTYKEVCEQYIEKSKKIPYDSYRNYIINLKNHLDSCTDILSKIEKELGQNVFISATKFLLDDMKLISSRYSEHLENYISALSSIKAYANDKRQIHVSVNNIINYYNFISNCTANFRFSIEHIRRMETTLKNKEKLIFHDFSSYLTNLKGKNRGILDYESFPSDINSKVSDSEKILKFGEDVYTNITEVAKNLSTETNTEFIKVKANYDEIRVQQAAALEELRPLVASIKETYITNTSKKNEIDTIIKKNVTPSNFLQRATELINLIALIKTSRPIMQNNFKLIEENYKKVIHMKTKIEELAKQIQIHEKEMVIIKEKETHINSIKMEIKNKLEYITENIDKIKKIISKKEDTYENIAQIEELINEAQLNVVQFTNEKNEIQKKIDSIITNFFNGNKEEFVDTSSKLVEELKNVTYEGGNVDDIDKLLEKTTEVHNGISKMKCDQATQILNNLDKESNDILTLKNNIIGNRFQSIYDEISNTFDQIRDKHGHLKKSMEGYKEDKKKLKQYKVNIINRKNEFLNELHENDKDVSVGQNTYKEFLEYKNTILNKGSKIFSEINILKDIVQATKHKLVSYDIILKKFKNPNMKTYIDIDNLLNDYNNENIDLKLSEYEKEHNSEEQEVNKIIYEIEISNKYIDIIKTLNIAINHLDTNDKLVDGLIKNKNYLNEKLDMQIQAMKNINLIQQNDKTKFELSLNREKNDIKDKLADGSINNLKNSIHDISTLSKKLKEHIRKNGNITLETLDEKIMNWNHINVKIDNLNTNYQAINKKIDDLIREQNSEIIILSDKFITEKNKEINEKIEKNKKSLKQMKTTLSAFDFKTYIKKDTNNIIKEKINTFKKNTEALMGSIDNKVAQLNDLERKSSKYIEKSNVLKSKDMQFKEKISDMGKIYEEMESTYKELKIEEVKSELGKVDHTTLEYERILIYDIIQQIRDENADAKQVMKVIESSNEQIITIEHNTHDGDQKYVNDMDYNVHYQKSKTSNSKIDQIVVSAENELNIANENNNVNQIKEIKKKVNDYMQDLRKEKNTMQEALKEIKNAINLISLNNSNAVIDSISKNTEDAKEYNEQAKTEFEKANTLIQEVKTLIDKAKIYKNDIKISLDNEQIDTNVNEIKNIKEQIENKKKDINAFLNKGDEYKEKIMSEIIKANTAKKKIEFLQEKGHHVDTKNVDDNIGQCVKYLEEVTSNEKNAKQNYKSFLKYEEDITTISRESLILGIKTKSEKMKNEATQIMNYIKIEHGKIKEKLGSFQEKLKKLNEKQNITQIEDPFNNKKSSNANVIIQYNLGRVEQNLSNVNIIEKEIGSILTSANDSLSVISKITATIGENTLENAKKEESIYTEQFNKMKDTKELMLYKQRKMDEIDSNIVNIEIELEKQKKIYEIGILEKIKEIADKVKLYMDTTKELLNSSMKTFISFFKGKDLKEYNFEENLEEYKSRIYKIYDEFDASYKIIEDNVKNTSDNSKNYNEVKRLREEAQNEQTKLRNKEDEAKKYLNDIKKKESFRLIHHIKEEVQKINEICTHEYSEVNKIHEAIKLLAEDIKKLDDQNSILDIIKQAVDKNRSLQDEIHNSYKNKAKNMFSHIVLSANFIDAKIAEGLLSLERSAEERSITTSELKLESTIAIKLETENEEGNKKEFDVYNDIRDAHKNLLQIIKYSEVIDSKQKENEKLIKNLSDMNLNIKSMIALYNKINNTKSKKKLVLSKIDDIFNKYNTLDKIKFNNEGYNHILDESKYEKLKQLSESYNQKKISTVDESELNKLKVSFDNYIVSLDKLEIKVQKINVKENVGEIIQKEKLSLDEIYKNIEEIEKIITKSNTSFDELLKQGKENTVFMYKSIKENLSMKIENDLLTINKKQHETEKFLSYVKNNHSFMMNYIASLDAYFDTKSIGNDTSTNVEQATKFYTELVTAVKESKEIIHDIKKEFEYNEETEINILQNSLEKLKNLYNKLTDKKIIINEVNKKINDGKLQEIKTVHYKYNDLAKLFNNEIETQKTKLLKNKNNIQDIRTIIINKEKELALADEKFTLQSANKFNEIYEDINTNIKKLQELEKINDSEDKKLKIYVNKISHLINSAKSLLNYANEYEKSHTIEKESVDIENVDRMDLTKTKQGIHNLEKDLNKILKNIQENEKLYNNNETNKFTSEILKNIDIMRENFSNNLPQKQKLIEIENNFSDINGIFNEIKNDYKEEKFIENMSKNIQSEIESTKGKTNEEEIKNIIKKITNYNEETKNELHITEGVLDRIDKKKILINELFDTFSINSNVDIYNSAKKCITESDKIIEELQSYINKMTDLINNTNREVEYIEDKLKTLNKPIPEILSPYRQNLLTKIHEHTQHAKENSKHEKSNDQSNSRTKGANENIRFAGGIILGFSICSGVALAAFMNKEKTEEECFNVDDEGFENNGSLNLQDKEEVIEVCFNEDDYA</sequence>
<feature type="region of interest" description="Disordered" evidence="2">
    <location>
        <begin position="2640"/>
        <end position="2662"/>
    </location>
</feature>
<feature type="compositionally biased region" description="Basic and acidic residues" evidence="2">
    <location>
        <begin position="2640"/>
        <end position="2653"/>
    </location>
</feature>
<reference evidence="4 5" key="1">
    <citation type="submission" date="2016-06" db="EMBL/GenBank/DDBJ databases">
        <authorList>
            <consortium name="Pathogen Informatics"/>
        </authorList>
    </citation>
    <scope>NUCLEOTIDE SEQUENCE [LARGE SCALE GENOMIC DNA]</scope>
</reference>
<proteinExistence type="predicted"/>
<evidence type="ECO:0000256" key="1">
    <source>
        <dbReference type="SAM" id="Coils"/>
    </source>
</evidence>
<dbReference type="GeneID" id="39868567"/>
<dbReference type="OrthoDB" id="386780at2759"/>
<feature type="coiled-coil region" evidence="1">
    <location>
        <begin position="2586"/>
        <end position="2613"/>
    </location>
</feature>
<dbReference type="VEuPathDB" id="PlasmoDB:PmUG01_08058500"/>
<feature type="coiled-coil region" evidence="1">
    <location>
        <begin position="589"/>
        <end position="616"/>
    </location>
</feature>
<evidence type="ECO:0000256" key="2">
    <source>
        <dbReference type="SAM" id="MobiDB-lite"/>
    </source>
</evidence>
<organism evidence="4 5">
    <name type="scientific">Plasmodium malariae</name>
    <dbReference type="NCBI Taxonomy" id="5858"/>
    <lineage>
        <taxon>Eukaryota</taxon>
        <taxon>Sar</taxon>
        <taxon>Alveolata</taxon>
        <taxon>Apicomplexa</taxon>
        <taxon>Aconoidasida</taxon>
        <taxon>Haemosporida</taxon>
        <taxon>Plasmodiidae</taxon>
        <taxon>Plasmodium</taxon>
        <taxon>Plasmodium (Plasmodium)</taxon>
    </lineage>
</organism>
<feature type="coiled-coil region" evidence="1">
    <location>
        <begin position="2334"/>
        <end position="2371"/>
    </location>
</feature>
<keyword evidence="3" id="KW-0732">Signal</keyword>
<evidence type="ECO:0000256" key="3">
    <source>
        <dbReference type="SAM" id="SignalP"/>
    </source>
</evidence>
<dbReference type="RefSeq" id="XP_028861410.1">
    <property type="nucleotide sequence ID" value="XM_029004752.1"/>
</dbReference>
<keyword evidence="5" id="KW-1185">Reference proteome</keyword>
<protein>
    <submittedName>
        <fullName evidence="4">Reticulocyte binding protein 2b, putative</fullName>
    </submittedName>
</protein>
<feature type="coiled-coil region" evidence="1">
    <location>
        <begin position="1766"/>
        <end position="1800"/>
    </location>
</feature>
<keyword evidence="1" id="KW-0175">Coiled coil</keyword>
<feature type="coiled-coil region" evidence="1">
    <location>
        <begin position="1058"/>
        <end position="1115"/>
    </location>
</feature>
<feature type="coiled-coil region" evidence="1">
    <location>
        <begin position="902"/>
        <end position="929"/>
    </location>
</feature>
<gene>
    <name evidence="4" type="primary">PmUG01_08058500</name>
    <name evidence="4" type="ORF">PMUG01_08058500</name>
</gene>